<sequence length="347" mass="38491">MKEIKVEDLYNRIHELRGGPDSSMAYFARKESLISSVRNLLSGAGFVSADYPVLEPTELFVRKSGGGITGHLYSFIDPGGNKVSLRPEFTSSVIREYLKEPINTENVVKRQYSGPVFRYNDVSTGNRLRQFTQQGCEIIGASTTDFDAEILRLSLTALSEANIKSVTVRLGNVGAIRKLLESYGLSEAICLYIFSNIGKLNQSPENLKDILSHAVSLGLVKENEPRSNSIEEDGSKEESMELVQSLMAEILSGNTGRRSRSEIVDRLLKKNSELICVDVLESSLQDLSGFLRRMAGDYKSIEVKSNNDIIDIEQMKYVSDLINVVGDIGGMEVTFDLDFASQRGLTY</sequence>
<organism evidence="2">
    <name type="scientific">marine metagenome</name>
    <dbReference type="NCBI Taxonomy" id="408172"/>
    <lineage>
        <taxon>unclassified sequences</taxon>
        <taxon>metagenomes</taxon>
        <taxon>ecological metagenomes</taxon>
    </lineage>
</organism>
<dbReference type="GO" id="GO:0004821">
    <property type="term" value="F:histidine-tRNA ligase activity"/>
    <property type="evidence" value="ECO:0007669"/>
    <property type="project" value="TreeGrafter"/>
</dbReference>
<dbReference type="GO" id="GO:0005737">
    <property type="term" value="C:cytoplasm"/>
    <property type="evidence" value="ECO:0007669"/>
    <property type="project" value="InterPro"/>
</dbReference>
<feature type="non-terminal residue" evidence="2">
    <location>
        <position position="347"/>
    </location>
</feature>
<protein>
    <recommendedName>
        <fullName evidence="1">Class II Histidinyl-tRNA synthetase (HisRS)-like catalytic core domain-containing protein</fullName>
    </recommendedName>
</protein>
<feature type="domain" description="Class II Histidinyl-tRNA synthetase (HisRS)-like catalytic core" evidence="1">
    <location>
        <begin position="27"/>
        <end position="188"/>
    </location>
</feature>
<dbReference type="PANTHER" id="PTHR43707:SF1">
    <property type="entry name" value="HISTIDINE--TRNA LIGASE, MITOCHONDRIAL-RELATED"/>
    <property type="match status" value="1"/>
</dbReference>
<proteinExistence type="predicted"/>
<dbReference type="EMBL" id="UINC01026720">
    <property type="protein sequence ID" value="SVB04678.1"/>
    <property type="molecule type" value="Genomic_DNA"/>
</dbReference>
<dbReference type="PANTHER" id="PTHR43707">
    <property type="entry name" value="HISTIDYL-TRNA SYNTHETASE"/>
    <property type="match status" value="1"/>
</dbReference>
<dbReference type="Pfam" id="PF13393">
    <property type="entry name" value="tRNA-synt_His"/>
    <property type="match status" value="1"/>
</dbReference>
<dbReference type="Gene3D" id="3.30.930.10">
    <property type="entry name" value="Bira Bifunctional Protein, Domain 2"/>
    <property type="match status" value="1"/>
</dbReference>
<dbReference type="InterPro" id="IPR041715">
    <property type="entry name" value="HisRS-like_core"/>
</dbReference>
<reference evidence="2" key="1">
    <citation type="submission" date="2018-05" db="EMBL/GenBank/DDBJ databases">
        <authorList>
            <person name="Lanie J.A."/>
            <person name="Ng W.-L."/>
            <person name="Kazmierczak K.M."/>
            <person name="Andrzejewski T.M."/>
            <person name="Davidsen T.M."/>
            <person name="Wayne K.J."/>
            <person name="Tettelin H."/>
            <person name="Glass J.I."/>
            <person name="Rusch D."/>
            <person name="Podicherti R."/>
            <person name="Tsui H.-C.T."/>
            <person name="Winkler M.E."/>
        </authorList>
    </citation>
    <scope>NUCLEOTIDE SEQUENCE</scope>
</reference>
<dbReference type="SUPFAM" id="SSF55681">
    <property type="entry name" value="Class II aaRS and biotin synthetases"/>
    <property type="match status" value="1"/>
</dbReference>
<gene>
    <name evidence="2" type="ORF">METZ01_LOCUS157532</name>
</gene>
<dbReference type="AlphaFoldDB" id="A0A382AT90"/>
<evidence type="ECO:0000259" key="1">
    <source>
        <dbReference type="Pfam" id="PF13393"/>
    </source>
</evidence>
<dbReference type="InterPro" id="IPR004516">
    <property type="entry name" value="HisRS/HisZ"/>
</dbReference>
<dbReference type="InterPro" id="IPR045864">
    <property type="entry name" value="aa-tRNA-synth_II/BPL/LPL"/>
</dbReference>
<name>A0A382AT90_9ZZZZ</name>
<evidence type="ECO:0000313" key="2">
    <source>
        <dbReference type="EMBL" id="SVB04678.1"/>
    </source>
</evidence>
<accession>A0A382AT90</accession>
<dbReference type="GO" id="GO:0006427">
    <property type="term" value="P:histidyl-tRNA aminoacylation"/>
    <property type="evidence" value="ECO:0007669"/>
    <property type="project" value="TreeGrafter"/>
</dbReference>